<dbReference type="AlphaFoldDB" id="A0A0B1P254"/>
<proteinExistence type="predicted"/>
<evidence type="ECO:0000313" key="1">
    <source>
        <dbReference type="EMBL" id="KHJ31400.1"/>
    </source>
</evidence>
<keyword evidence="2" id="KW-1185">Reference proteome</keyword>
<dbReference type="EMBL" id="JNVN01002935">
    <property type="protein sequence ID" value="KHJ31400.1"/>
    <property type="molecule type" value="Genomic_DNA"/>
</dbReference>
<gene>
    <name evidence="1" type="ORF">EV44_g4821</name>
</gene>
<evidence type="ECO:0008006" key="3">
    <source>
        <dbReference type="Google" id="ProtNLM"/>
    </source>
</evidence>
<dbReference type="OMA" id="GFSQCHA"/>
<dbReference type="SUPFAM" id="SSF48403">
    <property type="entry name" value="Ankyrin repeat"/>
    <property type="match status" value="1"/>
</dbReference>
<accession>A0A0B1P254</accession>
<name>A0A0B1P254_UNCNE</name>
<evidence type="ECO:0000313" key="2">
    <source>
        <dbReference type="Proteomes" id="UP000030854"/>
    </source>
</evidence>
<reference evidence="1 2" key="1">
    <citation type="journal article" date="2014" name="BMC Genomics">
        <title>Adaptive genomic structural variation in the grape powdery mildew pathogen, Erysiphe necator.</title>
        <authorList>
            <person name="Jones L."/>
            <person name="Riaz S."/>
            <person name="Morales-Cruz A."/>
            <person name="Amrine K.C."/>
            <person name="McGuire B."/>
            <person name="Gubler W.D."/>
            <person name="Walker M.A."/>
            <person name="Cantu D."/>
        </authorList>
    </citation>
    <scope>NUCLEOTIDE SEQUENCE [LARGE SCALE GENOMIC DNA]</scope>
    <source>
        <strain evidence="2">c</strain>
    </source>
</reference>
<sequence>MTTNETFPLPNLAQCEGLTDEQCRKIMSFQDPEGIRAQKGWEPTHQPELIRQYMTMRSFTQIAERMKSKVDWSYKTYSNRYKDWLFPVDRNEREAAVRRLYACIARENESVNLEFNRAASESSFGAQKMQPKRCLRSQNTHDLVPELLGPFSPAESISTTSYGSDTIFDEVYDDYSGRLINSSMWPPLTIYNDTTNFQYPILNPSIAAGPMSQFSDQCQCYHHDLGAESVKHDPKKGLWNATLHVIPCHKDHSSDSWKEQFPPCIGCGFSQCHALMIHARNIDINTFREFLSILRDSAGPDYAGNYPISFLMTAGVRMEYFKAVLWDENWSTFGQNSFSQSPLHVLNPQDLGNELVDLLKLCPHSLSLRDSMCRTLLHYLFLFPLKRENYIRILQNFPNAAHHLQACDTSGKRITEIMQEAADSERALSKNYRDGIKIGLQEIKRFMSSSLVNSAKSQPYSYTDIVRGVYVDFEVDLFSPIYEYSLCLPSTQTKSHFDQMICACNNGGIDRNAPDKNGWTAAHLIVTHIRCSNNSSMKYETPEETEQLFRLLIFNSNLREALHVRDPNGNSLVYNIATRGHSRILKYVLELEDEGRRYSMVNFVGMTKSGQKRSVRESVDVVIANCKWNLNNHCFSTQEQKDRLIQLRYSLIECKRILEQWGADIRPSVEKQRRIY</sequence>
<dbReference type="Proteomes" id="UP000030854">
    <property type="component" value="Unassembled WGS sequence"/>
</dbReference>
<protein>
    <recommendedName>
        <fullName evidence="3">Clr5 domain-containing protein</fullName>
    </recommendedName>
</protein>
<organism evidence="1 2">
    <name type="scientific">Uncinula necator</name>
    <name type="common">Grape powdery mildew</name>
    <dbReference type="NCBI Taxonomy" id="52586"/>
    <lineage>
        <taxon>Eukaryota</taxon>
        <taxon>Fungi</taxon>
        <taxon>Dikarya</taxon>
        <taxon>Ascomycota</taxon>
        <taxon>Pezizomycotina</taxon>
        <taxon>Leotiomycetes</taxon>
        <taxon>Erysiphales</taxon>
        <taxon>Erysiphaceae</taxon>
        <taxon>Erysiphe</taxon>
    </lineage>
</organism>
<dbReference type="InterPro" id="IPR036770">
    <property type="entry name" value="Ankyrin_rpt-contain_sf"/>
</dbReference>
<comment type="caution">
    <text evidence="1">The sequence shown here is derived from an EMBL/GenBank/DDBJ whole genome shotgun (WGS) entry which is preliminary data.</text>
</comment>
<dbReference type="Gene3D" id="1.25.40.20">
    <property type="entry name" value="Ankyrin repeat-containing domain"/>
    <property type="match status" value="1"/>
</dbReference>
<dbReference type="HOGENOM" id="CLU_025803_0_0_1"/>